<keyword evidence="4" id="KW-1185">Reference proteome</keyword>
<protein>
    <submittedName>
        <fullName evidence="3">Jg13947 protein</fullName>
    </submittedName>
</protein>
<dbReference type="Proteomes" id="UP000838756">
    <property type="component" value="Unassembled WGS sequence"/>
</dbReference>
<evidence type="ECO:0000256" key="2">
    <source>
        <dbReference type="SAM" id="SignalP"/>
    </source>
</evidence>
<dbReference type="AlphaFoldDB" id="A0A8S4RR89"/>
<dbReference type="OrthoDB" id="7479164at2759"/>
<organism evidence="3 4">
    <name type="scientific">Pararge aegeria aegeria</name>
    <dbReference type="NCBI Taxonomy" id="348720"/>
    <lineage>
        <taxon>Eukaryota</taxon>
        <taxon>Metazoa</taxon>
        <taxon>Ecdysozoa</taxon>
        <taxon>Arthropoda</taxon>
        <taxon>Hexapoda</taxon>
        <taxon>Insecta</taxon>
        <taxon>Pterygota</taxon>
        <taxon>Neoptera</taxon>
        <taxon>Endopterygota</taxon>
        <taxon>Lepidoptera</taxon>
        <taxon>Glossata</taxon>
        <taxon>Ditrysia</taxon>
        <taxon>Papilionoidea</taxon>
        <taxon>Nymphalidae</taxon>
        <taxon>Satyrinae</taxon>
        <taxon>Satyrini</taxon>
        <taxon>Parargina</taxon>
        <taxon>Pararge</taxon>
    </lineage>
</organism>
<feature type="chain" id="PRO_5035718501" evidence="2">
    <location>
        <begin position="18"/>
        <end position="145"/>
    </location>
</feature>
<sequence>MKICAFVLLFVFCCVQCRKTYAPIDKNANVAFINMEGGGIRPAPRNISPNPTTAPKIPDTAKPIQTPQPAAPVAPPAVKPAAAPTVQPPKTPSLITPKPVYPTPAVNPITTPGPGSVKQLVTFYNSQGKASPIRPYSYSQAVKQG</sequence>
<proteinExistence type="predicted"/>
<reference evidence="3" key="1">
    <citation type="submission" date="2022-03" db="EMBL/GenBank/DDBJ databases">
        <authorList>
            <person name="Lindestad O."/>
        </authorList>
    </citation>
    <scope>NUCLEOTIDE SEQUENCE</scope>
</reference>
<feature type="signal peptide" evidence="2">
    <location>
        <begin position="1"/>
        <end position="17"/>
    </location>
</feature>
<evidence type="ECO:0000313" key="4">
    <source>
        <dbReference type="Proteomes" id="UP000838756"/>
    </source>
</evidence>
<keyword evidence="2" id="KW-0732">Signal</keyword>
<name>A0A8S4RR89_9NEOP</name>
<dbReference type="EMBL" id="CAKXAJ010025546">
    <property type="protein sequence ID" value="CAH2240709.1"/>
    <property type="molecule type" value="Genomic_DNA"/>
</dbReference>
<feature type="compositionally biased region" description="Pro residues" evidence="1">
    <location>
        <begin position="69"/>
        <end position="78"/>
    </location>
</feature>
<accession>A0A8S4RR89</accession>
<comment type="caution">
    <text evidence="3">The sequence shown here is derived from an EMBL/GenBank/DDBJ whole genome shotgun (WGS) entry which is preliminary data.</text>
</comment>
<feature type="region of interest" description="Disordered" evidence="1">
    <location>
        <begin position="42"/>
        <end position="99"/>
    </location>
</feature>
<evidence type="ECO:0000256" key="1">
    <source>
        <dbReference type="SAM" id="MobiDB-lite"/>
    </source>
</evidence>
<gene>
    <name evidence="3" type="primary">jg13947</name>
    <name evidence="3" type="ORF">PAEG_LOCUS17275</name>
</gene>
<evidence type="ECO:0000313" key="3">
    <source>
        <dbReference type="EMBL" id="CAH2240709.1"/>
    </source>
</evidence>